<dbReference type="SUPFAM" id="SSF46785">
    <property type="entry name" value="Winged helix' DNA-binding domain"/>
    <property type="match status" value="1"/>
</dbReference>
<protein>
    <submittedName>
        <fullName evidence="5">Helix-turn-helix domain-containing protein</fullName>
    </submittedName>
</protein>
<evidence type="ECO:0000259" key="4">
    <source>
        <dbReference type="PROSITE" id="PS51118"/>
    </source>
</evidence>
<organism evidence="5 6">
    <name type="scientific">Rhizobium tumorigenes</name>
    <dbReference type="NCBI Taxonomy" id="2041385"/>
    <lineage>
        <taxon>Bacteria</taxon>
        <taxon>Pseudomonadati</taxon>
        <taxon>Pseudomonadota</taxon>
        <taxon>Alphaproteobacteria</taxon>
        <taxon>Hyphomicrobiales</taxon>
        <taxon>Rhizobiaceae</taxon>
        <taxon>Rhizobium/Agrobacterium group</taxon>
        <taxon>Rhizobium</taxon>
    </lineage>
</organism>
<evidence type="ECO:0000256" key="2">
    <source>
        <dbReference type="ARBA" id="ARBA00023125"/>
    </source>
</evidence>
<reference evidence="5 6" key="1">
    <citation type="journal article" date="2018" name="Sci. Rep.">
        <title>Rhizobium tumorigenes sp. nov., a novel plant tumorigenic bacterium isolated from cane gall tumors on thornless blackberry.</title>
        <authorList>
            <person name="Kuzmanovi N."/>
            <person name="Smalla K."/>
            <person name="Gronow S."/>
            <person name="PuBawska J."/>
        </authorList>
    </citation>
    <scope>NUCLEOTIDE SEQUENCE [LARGE SCALE GENOMIC DNA]</scope>
    <source>
        <strain evidence="5 6">1078</strain>
    </source>
</reference>
<dbReference type="InterPro" id="IPR002577">
    <property type="entry name" value="HTH_HxlR"/>
</dbReference>
<dbReference type="GO" id="GO:0003677">
    <property type="term" value="F:DNA binding"/>
    <property type="evidence" value="ECO:0007669"/>
    <property type="project" value="UniProtKB-KW"/>
</dbReference>
<dbReference type="PROSITE" id="PS51118">
    <property type="entry name" value="HTH_HXLR"/>
    <property type="match status" value="1"/>
</dbReference>
<keyword evidence="2" id="KW-0238">DNA-binding</keyword>
<evidence type="ECO:0000313" key="5">
    <source>
        <dbReference type="EMBL" id="WFR95624.1"/>
    </source>
</evidence>
<gene>
    <name evidence="5" type="ORF">PR017_00255</name>
</gene>
<dbReference type="AlphaFoldDB" id="A0AAF1K4J1"/>
<keyword evidence="1" id="KW-0805">Transcription regulation</keyword>
<evidence type="ECO:0000256" key="3">
    <source>
        <dbReference type="ARBA" id="ARBA00023163"/>
    </source>
</evidence>
<dbReference type="RefSeq" id="WP_111216481.1">
    <property type="nucleotide sequence ID" value="NZ_CP117255.1"/>
</dbReference>
<keyword evidence="3" id="KW-0804">Transcription</keyword>
<dbReference type="PANTHER" id="PTHR33204:SF39">
    <property type="entry name" value="TRANSCRIPTIONAL REGULATORY PROTEIN"/>
    <property type="match status" value="1"/>
</dbReference>
<feature type="domain" description="HTH hxlR-type" evidence="4">
    <location>
        <begin position="16"/>
        <end position="123"/>
    </location>
</feature>
<dbReference type="InterPro" id="IPR036390">
    <property type="entry name" value="WH_DNA-bd_sf"/>
</dbReference>
<evidence type="ECO:0000256" key="1">
    <source>
        <dbReference type="ARBA" id="ARBA00023015"/>
    </source>
</evidence>
<accession>A0AAF1K4J1</accession>
<evidence type="ECO:0000313" key="6">
    <source>
        <dbReference type="Proteomes" id="UP000249499"/>
    </source>
</evidence>
<dbReference type="EMBL" id="CP117255">
    <property type="protein sequence ID" value="WFR95624.1"/>
    <property type="molecule type" value="Genomic_DNA"/>
</dbReference>
<reference evidence="6" key="2">
    <citation type="journal article" date="2023" name="MicrobiologyOpen">
        <title>Genomics of the tumorigenes clade of the family Rhizobiaceae and description of Rhizobium rhododendri sp. nov.</title>
        <authorList>
            <person name="Kuzmanovic N."/>
            <person name="diCenzo G.C."/>
            <person name="Bunk B."/>
            <person name="Sproeer C."/>
            <person name="Fruehling A."/>
            <person name="Neumann-Schaal M."/>
            <person name="Overmann J."/>
            <person name="Smalla K."/>
        </authorList>
    </citation>
    <scope>NUCLEOTIDE SEQUENCE [LARGE SCALE GENOMIC DNA]</scope>
    <source>
        <strain evidence="6">1078</strain>
    </source>
</reference>
<dbReference type="InterPro" id="IPR036388">
    <property type="entry name" value="WH-like_DNA-bd_sf"/>
</dbReference>
<dbReference type="Gene3D" id="1.10.10.10">
    <property type="entry name" value="Winged helix-like DNA-binding domain superfamily/Winged helix DNA-binding domain"/>
    <property type="match status" value="1"/>
</dbReference>
<dbReference type="PANTHER" id="PTHR33204">
    <property type="entry name" value="TRANSCRIPTIONAL REGULATOR, MARR FAMILY"/>
    <property type="match status" value="1"/>
</dbReference>
<sequence length="132" mass="14708">MGKIIAKKQLAPGLLCGHEDPIAFRELLTKVGDKWSIFVMLALSMLPGERARFSELNRSIPTISERMLALTLRNLERDGLAIREIFAEVPPRVEYELTPMGQSLLPALQGLVDWVGHNANNVKAARAVFDSR</sequence>
<dbReference type="KEGG" id="rtu:PR017_00255"/>
<dbReference type="Proteomes" id="UP000249499">
    <property type="component" value="Chromosome"/>
</dbReference>
<dbReference type="Pfam" id="PF01638">
    <property type="entry name" value="HxlR"/>
    <property type="match status" value="1"/>
</dbReference>
<name>A0AAF1K4J1_9HYPH</name>
<proteinExistence type="predicted"/>
<keyword evidence="6" id="KW-1185">Reference proteome</keyword>